<dbReference type="EMBL" id="JAFFHA010000003">
    <property type="protein sequence ID" value="KAK4657675.1"/>
    <property type="molecule type" value="Genomic_DNA"/>
</dbReference>
<proteinExistence type="predicted"/>
<comment type="caution">
    <text evidence="1">The sequence shown here is derived from an EMBL/GenBank/DDBJ whole genome shotgun (WGS) entry which is preliminary data.</text>
</comment>
<dbReference type="GeneID" id="87902781"/>
<evidence type="ECO:0000313" key="2">
    <source>
        <dbReference type="Proteomes" id="UP001323405"/>
    </source>
</evidence>
<evidence type="ECO:0000313" key="1">
    <source>
        <dbReference type="EMBL" id="KAK4657675.1"/>
    </source>
</evidence>
<keyword evidence="2" id="KW-1185">Reference proteome</keyword>
<protein>
    <submittedName>
        <fullName evidence="1">Uncharacterized protein</fullName>
    </submittedName>
</protein>
<accession>A0ABR0GPK7</accession>
<dbReference type="RefSeq" id="XP_062746648.1">
    <property type="nucleotide sequence ID" value="XM_062883227.1"/>
</dbReference>
<dbReference type="Proteomes" id="UP001323405">
    <property type="component" value="Unassembled WGS sequence"/>
</dbReference>
<sequence length="76" mass="8962">MMALPPRGLQWFAWRNDWERGWVTQELGPDGEAISLEIRHTWLIIREQQSRAVVAVPERRVPRKEAFYQVHGAHNS</sequence>
<name>A0ABR0GPK7_9PEZI</name>
<organism evidence="1 2">
    <name type="scientific">Podospora pseudocomata</name>
    <dbReference type="NCBI Taxonomy" id="2093779"/>
    <lineage>
        <taxon>Eukaryota</taxon>
        <taxon>Fungi</taxon>
        <taxon>Dikarya</taxon>
        <taxon>Ascomycota</taxon>
        <taxon>Pezizomycotina</taxon>
        <taxon>Sordariomycetes</taxon>
        <taxon>Sordariomycetidae</taxon>
        <taxon>Sordariales</taxon>
        <taxon>Podosporaceae</taxon>
        <taxon>Podospora</taxon>
    </lineage>
</organism>
<gene>
    <name evidence="1" type="ORF">QC762_0030500</name>
</gene>
<reference evidence="1 2" key="1">
    <citation type="journal article" date="2023" name="bioRxiv">
        <title>High-quality genome assemblies of four members of thePodospora anserinaspecies complex.</title>
        <authorList>
            <person name="Ament-Velasquez S.L."/>
            <person name="Vogan A.A."/>
            <person name="Wallerman O."/>
            <person name="Hartmann F."/>
            <person name="Gautier V."/>
            <person name="Silar P."/>
            <person name="Giraud T."/>
            <person name="Johannesson H."/>
        </authorList>
    </citation>
    <scope>NUCLEOTIDE SEQUENCE [LARGE SCALE GENOMIC DNA]</scope>
    <source>
        <strain evidence="1 2">CBS 415.72m</strain>
    </source>
</reference>